<dbReference type="GeneID" id="301043423"/>
<evidence type="ECO:0008006" key="4">
    <source>
        <dbReference type="Google" id="ProtNLM"/>
    </source>
</evidence>
<gene>
    <name evidence="2" type="ORF">DC430_04180</name>
</gene>
<proteinExistence type="predicted"/>
<evidence type="ECO:0000313" key="2">
    <source>
        <dbReference type="EMBL" id="PVE56957.1"/>
    </source>
</evidence>
<comment type="caution">
    <text evidence="2">The sequence shown here is derived from an EMBL/GenBank/DDBJ whole genome shotgun (WGS) entry which is preliminary data.</text>
</comment>
<dbReference type="AlphaFoldDB" id="A0AA92C7L2"/>
<feature type="transmembrane region" description="Helical" evidence="1">
    <location>
        <begin position="14"/>
        <end position="32"/>
    </location>
</feature>
<keyword evidence="1" id="KW-1133">Transmembrane helix</keyword>
<feature type="transmembrane region" description="Helical" evidence="1">
    <location>
        <begin position="38"/>
        <end position="58"/>
    </location>
</feature>
<protein>
    <recommendedName>
        <fullName evidence="4">DUF3329 domain-containing protein</fullName>
    </recommendedName>
</protein>
<dbReference type="RefSeq" id="WP_062426275.1">
    <property type="nucleotide sequence ID" value="NZ_QDFR01000001.1"/>
</dbReference>
<evidence type="ECO:0000313" key="3">
    <source>
        <dbReference type="Proteomes" id="UP000244335"/>
    </source>
</evidence>
<sequence>MLLIDTNHPMYRPLWVRLLIVGVCAGWAVLEFVNNEPFWMTVVGGIALYAAYVLLFTFKPAEPKPEEPAVRSEQD</sequence>
<keyword evidence="1" id="KW-0472">Membrane</keyword>
<evidence type="ECO:0000256" key="1">
    <source>
        <dbReference type="SAM" id="Phobius"/>
    </source>
</evidence>
<organism evidence="2 3">
    <name type="scientific">Rhizobium rhizogenes</name>
    <name type="common">Agrobacterium rhizogenes</name>
    <dbReference type="NCBI Taxonomy" id="359"/>
    <lineage>
        <taxon>Bacteria</taxon>
        <taxon>Pseudomonadati</taxon>
        <taxon>Pseudomonadota</taxon>
        <taxon>Alphaproteobacteria</taxon>
        <taxon>Hyphomicrobiales</taxon>
        <taxon>Rhizobiaceae</taxon>
        <taxon>Rhizobium/Agrobacterium group</taxon>
        <taxon>Rhizobium</taxon>
    </lineage>
</organism>
<dbReference type="EMBL" id="QDFR01000001">
    <property type="protein sequence ID" value="PVE56957.1"/>
    <property type="molecule type" value="Genomic_DNA"/>
</dbReference>
<reference evidence="2 3" key="1">
    <citation type="submission" date="2018-04" db="EMBL/GenBank/DDBJ databases">
        <authorList>
            <person name="Hagen T."/>
        </authorList>
    </citation>
    <scope>NUCLEOTIDE SEQUENCE [LARGE SCALE GENOMIC DNA]</scope>
    <source>
        <strain evidence="2 3">TPD7009</strain>
    </source>
</reference>
<keyword evidence="1" id="KW-0812">Transmembrane</keyword>
<dbReference type="Proteomes" id="UP000244335">
    <property type="component" value="Unassembled WGS sequence"/>
</dbReference>
<name>A0AA92C7L2_RHIRH</name>
<accession>A0AA92C7L2</accession>